<dbReference type="GO" id="GO:0005524">
    <property type="term" value="F:ATP binding"/>
    <property type="evidence" value="ECO:0007669"/>
    <property type="project" value="InterPro"/>
</dbReference>
<name>A0A9D1FLM7_9FIRM</name>
<dbReference type="Gene3D" id="3.40.50.300">
    <property type="entry name" value="P-loop containing nucleotide triphosphate hydrolases"/>
    <property type="match status" value="1"/>
</dbReference>
<accession>A0A9D1FLM7</accession>
<sequence length="176" mass="18871">MKLNKGLVHYYYGNGKGKTTAAMGLALRALGSGLRVLVVQFLKNGTSGEIGMLRQMGASILAVEGLTGFSFSMTPEEKAACAAEQNLNLETAAAAAAEGSCDLLILDEIGSALALDLVNRERLFALLQNRAPSVEVAMTGHKLDPELHDAADYVTRMEKQKHPYDQGIMARKGIEF</sequence>
<dbReference type="Pfam" id="PF02572">
    <property type="entry name" value="CobA_CobO_BtuR"/>
    <property type="match status" value="1"/>
</dbReference>
<organism evidence="1 2">
    <name type="scientific">Candidatus Merdivicinus excrementipullorum</name>
    <dbReference type="NCBI Taxonomy" id="2840867"/>
    <lineage>
        <taxon>Bacteria</taxon>
        <taxon>Bacillati</taxon>
        <taxon>Bacillota</taxon>
        <taxon>Clostridia</taxon>
        <taxon>Eubacteriales</taxon>
        <taxon>Oscillospiraceae</taxon>
        <taxon>Oscillospiraceae incertae sedis</taxon>
        <taxon>Candidatus Merdivicinus</taxon>
    </lineage>
</organism>
<dbReference type="GO" id="GO:0009236">
    <property type="term" value="P:cobalamin biosynthetic process"/>
    <property type="evidence" value="ECO:0007669"/>
    <property type="project" value="InterPro"/>
</dbReference>
<dbReference type="SUPFAM" id="SSF52540">
    <property type="entry name" value="P-loop containing nucleoside triphosphate hydrolases"/>
    <property type="match status" value="1"/>
</dbReference>
<gene>
    <name evidence="1" type="ORF">IAB51_03340</name>
</gene>
<dbReference type="InterPro" id="IPR027417">
    <property type="entry name" value="P-loop_NTPase"/>
</dbReference>
<dbReference type="AlphaFoldDB" id="A0A9D1FLM7"/>
<dbReference type="GO" id="GO:0008817">
    <property type="term" value="F:corrinoid adenosyltransferase activity"/>
    <property type="evidence" value="ECO:0007669"/>
    <property type="project" value="InterPro"/>
</dbReference>
<reference evidence="1" key="2">
    <citation type="journal article" date="2021" name="PeerJ">
        <title>Extensive microbial diversity within the chicken gut microbiome revealed by metagenomics and culture.</title>
        <authorList>
            <person name="Gilroy R."/>
            <person name="Ravi A."/>
            <person name="Getino M."/>
            <person name="Pursley I."/>
            <person name="Horton D.L."/>
            <person name="Alikhan N.F."/>
            <person name="Baker D."/>
            <person name="Gharbi K."/>
            <person name="Hall N."/>
            <person name="Watson M."/>
            <person name="Adriaenssens E.M."/>
            <person name="Foster-Nyarko E."/>
            <person name="Jarju S."/>
            <person name="Secka A."/>
            <person name="Antonio M."/>
            <person name="Oren A."/>
            <person name="Chaudhuri R.R."/>
            <person name="La Ragione R."/>
            <person name="Hildebrand F."/>
            <person name="Pallen M.J."/>
        </authorList>
    </citation>
    <scope>NUCLEOTIDE SEQUENCE</scope>
    <source>
        <strain evidence="1">CHK199-13235</strain>
    </source>
</reference>
<comment type="caution">
    <text evidence="1">The sequence shown here is derived from an EMBL/GenBank/DDBJ whole genome shotgun (WGS) entry which is preliminary data.</text>
</comment>
<dbReference type="PANTHER" id="PTHR46638">
    <property type="entry name" value="CORRINOID ADENOSYLTRANSFERASE"/>
    <property type="match status" value="1"/>
</dbReference>
<protein>
    <submittedName>
        <fullName evidence="1">Cob(I)yrinic acid a,c-diamide adenosyltransferase</fullName>
    </submittedName>
</protein>
<dbReference type="InterPro" id="IPR003724">
    <property type="entry name" value="CblAdoTrfase_CobA"/>
</dbReference>
<dbReference type="Proteomes" id="UP000824002">
    <property type="component" value="Unassembled WGS sequence"/>
</dbReference>
<dbReference type="PIRSF" id="PIRSF015617">
    <property type="entry name" value="Adensltrnsf_CobA"/>
    <property type="match status" value="1"/>
</dbReference>
<dbReference type="PANTHER" id="PTHR46638:SF1">
    <property type="entry name" value="CORRINOID ADENOSYLTRANSFERASE"/>
    <property type="match status" value="1"/>
</dbReference>
<dbReference type="EMBL" id="DVJP01000026">
    <property type="protein sequence ID" value="HIS75824.1"/>
    <property type="molecule type" value="Genomic_DNA"/>
</dbReference>
<reference evidence="1" key="1">
    <citation type="submission" date="2020-10" db="EMBL/GenBank/DDBJ databases">
        <authorList>
            <person name="Gilroy R."/>
        </authorList>
    </citation>
    <scope>NUCLEOTIDE SEQUENCE</scope>
    <source>
        <strain evidence="1">CHK199-13235</strain>
    </source>
</reference>
<evidence type="ECO:0000313" key="2">
    <source>
        <dbReference type="Proteomes" id="UP000824002"/>
    </source>
</evidence>
<proteinExistence type="predicted"/>
<evidence type="ECO:0000313" key="1">
    <source>
        <dbReference type="EMBL" id="HIS75824.1"/>
    </source>
</evidence>